<dbReference type="RefSeq" id="WP_046488720.1">
    <property type="nucleotide sequence ID" value="NZ_LN827929.1"/>
</dbReference>
<evidence type="ECO:0000313" key="11">
    <source>
        <dbReference type="EMBL" id="CEZ20026.1"/>
    </source>
</evidence>
<dbReference type="AlphaFoldDB" id="A0A0D6EX19"/>
<evidence type="ECO:0000256" key="9">
    <source>
        <dbReference type="ARBA" id="ARBA00023136"/>
    </source>
</evidence>
<keyword evidence="10" id="KW-1003">Cell membrane</keyword>
<reference evidence="12" key="1">
    <citation type="submission" date="2014-12" db="EMBL/GenBank/DDBJ databases">
        <authorList>
            <person name="Salcher M.M."/>
        </authorList>
    </citation>
    <scope>NUCLEOTIDE SEQUENCE [LARGE SCALE GENOMIC DNA]</scope>
    <source>
        <strain evidence="12">MMS-10A-171</strain>
    </source>
</reference>
<feature type="transmembrane region" description="Helical" evidence="10">
    <location>
        <begin position="313"/>
        <end position="331"/>
    </location>
</feature>
<dbReference type="InterPro" id="IPR011303">
    <property type="entry name" value="RnfD_bac"/>
</dbReference>
<keyword evidence="10" id="KW-0997">Cell inner membrane</keyword>
<proteinExistence type="inferred from homology"/>
<evidence type="ECO:0000256" key="1">
    <source>
        <dbReference type="ARBA" id="ARBA00022448"/>
    </source>
</evidence>
<dbReference type="EC" id="7.-.-.-" evidence="10"/>
<evidence type="ECO:0000256" key="3">
    <source>
        <dbReference type="ARBA" id="ARBA00022630"/>
    </source>
</evidence>
<evidence type="ECO:0000256" key="5">
    <source>
        <dbReference type="ARBA" id="ARBA00022692"/>
    </source>
</evidence>
<comment type="function">
    <text evidence="10">Part of a membrane-bound complex that couples electron transfer with translocation of ions across the membrane.</text>
</comment>
<protein>
    <recommendedName>
        <fullName evidence="10">Ion-translocating oxidoreductase complex subunit D</fullName>
        <ecNumber evidence="10">7.-.-.-</ecNumber>
    </recommendedName>
    <alternativeName>
        <fullName evidence="10">Rnf electron transport complex subunit D</fullName>
    </alternativeName>
</protein>
<dbReference type="PANTHER" id="PTHR30578:SF0">
    <property type="entry name" value="ION-TRANSLOCATING OXIDOREDUCTASE COMPLEX SUBUNIT D"/>
    <property type="match status" value="1"/>
</dbReference>
<dbReference type="STRING" id="1581557.BN1208_1145"/>
<dbReference type="EMBL" id="LN827929">
    <property type="protein sequence ID" value="CEZ20026.1"/>
    <property type="molecule type" value="Genomic_DNA"/>
</dbReference>
<comment type="cofactor">
    <cofactor evidence="10">
        <name>FMN</name>
        <dbReference type="ChEBI" id="CHEBI:58210"/>
    </cofactor>
</comment>
<dbReference type="HAMAP" id="MF_00462">
    <property type="entry name" value="RsxD_RnfD"/>
    <property type="match status" value="1"/>
</dbReference>
<accession>A0A0D6EX19</accession>
<dbReference type="PANTHER" id="PTHR30578">
    <property type="entry name" value="ELECTRON TRANSPORT COMPLEX PROTEIN RNFD"/>
    <property type="match status" value="1"/>
</dbReference>
<comment type="subunit">
    <text evidence="10">The complex is composed of six subunits: RnfA, RnfB, RnfC, RnfD, RnfE and RnfG.</text>
</comment>
<dbReference type="GO" id="GO:0055085">
    <property type="term" value="P:transmembrane transport"/>
    <property type="evidence" value="ECO:0007669"/>
    <property type="project" value="InterPro"/>
</dbReference>
<comment type="subcellular location">
    <subcellularLocation>
        <location evidence="10">Cell inner membrane</location>
        <topology evidence="10">Multi-pass membrane protein</topology>
    </subcellularLocation>
</comment>
<keyword evidence="12" id="KW-1185">Reference proteome</keyword>
<keyword evidence="8 10" id="KW-1133">Transmembrane helix</keyword>
<feature type="modified residue" description="FMN phosphoryl threonine" evidence="10">
    <location>
        <position position="177"/>
    </location>
</feature>
<keyword evidence="9 10" id="KW-0472">Membrane</keyword>
<keyword evidence="3 10" id="KW-0285">Flavoprotein</keyword>
<dbReference type="KEGG" id="mbat:BN1208_1145"/>
<comment type="similarity">
    <text evidence="10">Belongs to the NqrB/RnfD family.</text>
</comment>
<evidence type="ECO:0000256" key="7">
    <source>
        <dbReference type="ARBA" id="ARBA00022982"/>
    </source>
</evidence>
<dbReference type="NCBIfam" id="TIGR01946">
    <property type="entry name" value="rnfD"/>
    <property type="match status" value="1"/>
</dbReference>
<dbReference type="Pfam" id="PF03116">
    <property type="entry name" value="NQR2_RnfD_RnfE"/>
    <property type="match status" value="1"/>
</dbReference>
<gene>
    <name evidence="11" type="primary">rsxD</name>
    <name evidence="10" type="synonym">rnfD</name>
    <name evidence="11" type="ORF">BN1208_1145</name>
</gene>
<evidence type="ECO:0000313" key="12">
    <source>
        <dbReference type="Proteomes" id="UP000064007"/>
    </source>
</evidence>
<feature type="transmembrane region" description="Helical" evidence="10">
    <location>
        <begin position="231"/>
        <end position="251"/>
    </location>
</feature>
<evidence type="ECO:0000256" key="2">
    <source>
        <dbReference type="ARBA" id="ARBA00022553"/>
    </source>
</evidence>
<feature type="transmembrane region" description="Helical" evidence="10">
    <location>
        <begin position="122"/>
        <end position="141"/>
    </location>
</feature>
<dbReference type="GO" id="GO:0022900">
    <property type="term" value="P:electron transport chain"/>
    <property type="evidence" value="ECO:0007669"/>
    <property type="project" value="UniProtKB-UniRule"/>
</dbReference>
<feature type="transmembrane region" description="Helical" evidence="10">
    <location>
        <begin position="12"/>
        <end position="34"/>
    </location>
</feature>
<feature type="transmembrane region" description="Helical" evidence="10">
    <location>
        <begin position="200"/>
        <end position="224"/>
    </location>
</feature>
<organism evidence="11 12">
    <name type="scientific">Candidatus Methylopumilus planktonicus</name>
    <dbReference type="NCBI Taxonomy" id="1581557"/>
    <lineage>
        <taxon>Bacteria</taxon>
        <taxon>Pseudomonadati</taxon>
        <taxon>Pseudomonadota</taxon>
        <taxon>Betaproteobacteria</taxon>
        <taxon>Nitrosomonadales</taxon>
        <taxon>Methylophilaceae</taxon>
        <taxon>Candidatus Methylopumilus</taxon>
    </lineage>
</organism>
<feature type="transmembrane region" description="Helical" evidence="10">
    <location>
        <begin position="288"/>
        <end position="307"/>
    </location>
</feature>
<dbReference type="InterPro" id="IPR004338">
    <property type="entry name" value="NqrB/RnfD"/>
</dbReference>
<keyword evidence="7 10" id="KW-0249">Electron transport</keyword>
<evidence type="ECO:0000256" key="4">
    <source>
        <dbReference type="ARBA" id="ARBA00022643"/>
    </source>
</evidence>
<name>A0A0D6EX19_9PROT</name>
<keyword evidence="2 10" id="KW-0597">Phosphoprotein</keyword>
<dbReference type="OrthoDB" id="9776359at2"/>
<keyword evidence="1 10" id="KW-0813">Transport</keyword>
<feature type="transmembrane region" description="Helical" evidence="10">
    <location>
        <begin position="257"/>
        <end position="276"/>
    </location>
</feature>
<dbReference type="Proteomes" id="UP000064007">
    <property type="component" value="Chromosome 1"/>
</dbReference>
<feature type="transmembrane region" description="Helical" evidence="10">
    <location>
        <begin position="68"/>
        <end position="86"/>
    </location>
</feature>
<keyword evidence="5 10" id="KW-0812">Transmembrane</keyword>
<sequence>MDNRSPYIVDAPSVSVIMFKVLLALIPGIALYVYAFGLGVILNIFLASLTVILTESAILAIRKLPIKVFILDGSGLVAAWLLALSIPSIAPWWIIVLGTLLCITFGKHVYGGLGYNLFNPAMLGYAILLISFPLIMSQWQIPNSFIENNIEWFDQIKIIMNSSLLSKETIDAMSSATPLDYIKTQLTLNQPLSVIQQNKIFGFLGGKGLELISLGYLAGGLYLLKEKIISWHLPVSFLASLFIIASIFYSIAPDTYASPLFHVMSGGSILCAFFIITDPVSGPTTPKGKIYFGIAIGLLVFIIRIFGGYPEGVAFAVLIMNIFVPLIDSLTQPRIFGHK</sequence>
<evidence type="ECO:0000256" key="8">
    <source>
        <dbReference type="ARBA" id="ARBA00022989"/>
    </source>
</evidence>
<feature type="transmembrane region" description="Helical" evidence="10">
    <location>
        <begin position="40"/>
        <end position="61"/>
    </location>
</feature>
<dbReference type="HOGENOM" id="CLU_042020_0_0_4"/>
<keyword evidence="6 10" id="KW-1278">Translocase</keyword>
<dbReference type="GO" id="GO:0005886">
    <property type="term" value="C:plasma membrane"/>
    <property type="evidence" value="ECO:0007669"/>
    <property type="project" value="UniProtKB-SubCell"/>
</dbReference>
<evidence type="ECO:0000256" key="10">
    <source>
        <dbReference type="HAMAP-Rule" id="MF_00462"/>
    </source>
</evidence>
<feature type="transmembrane region" description="Helical" evidence="10">
    <location>
        <begin position="92"/>
        <end position="110"/>
    </location>
</feature>
<evidence type="ECO:0000256" key="6">
    <source>
        <dbReference type="ARBA" id="ARBA00022967"/>
    </source>
</evidence>
<keyword evidence="4 10" id="KW-0288">FMN</keyword>